<feature type="region of interest" description="Disordered" evidence="6">
    <location>
        <begin position="54"/>
        <end position="75"/>
    </location>
</feature>
<dbReference type="Gene3D" id="1.20.5.2950">
    <property type="match status" value="1"/>
</dbReference>
<evidence type="ECO:0000256" key="1">
    <source>
        <dbReference type="ARBA" id="ARBA00010066"/>
    </source>
</evidence>
<dbReference type="NCBIfam" id="TIGR01147">
    <property type="entry name" value="V_ATP_synt_G"/>
    <property type="match status" value="1"/>
</dbReference>
<keyword evidence="3 5" id="KW-0375">Hydrogen ion transport</keyword>
<dbReference type="InterPro" id="IPR005124">
    <property type="entry name" value="V-ATPase_G"/>
</dbReference>
<dbReference type="PANTHER" id="PTHR12713">
    <property type="entry name" value="VACUOLAR ATP SYNTHASE SUBUNIT G"/>
    <property type="match status" value="1"/>
</dbReference>
<dbReference type="AlphaFoldDB" id="A0A7S0U9N1"/>
<accession>A0A7S0U9N1</accession>
<sequence>MSGQEGIDRLLAAESEATEIVSKARKEKTGRIKQARDEAEAEIKKLRADMDRDFKNAEFSGGGGGEKSAKLQADTETQLGEIRRLAEANRVNVVRQILSWITTVDTTPPPK</sequence>
<dbReference type="FunFam" id="1.20.5.2950:FF:000001">
    <property type="entry name" value="V-type proton ATPase subunit G"/>
    <property type="match status" value="1"/>
</dbReference>
<keyword evidence="4 5" id="KW-0406">Ion transport</keyword>
<comment type="subunit">
    <text evidence="5">V-ATPase is a heteromultimeric enzyme made up of two complexes: the ATP-hydrolytic V1 complex and the proton translocation V0 complex.</text>
</comment>
<gene>
    <name evidence="7" type="ORF">HAND1043_LOCUS22858</name>
</gene>
<reference evidence="7" key="1">
    <citation type="submission" date="2021-01" db="EMBL/GenBank/DDBJ databases">
        <authorList>
            <person name="Corre E."/>
            <person name="Pelletier E."/>
            <person name="Niang G."/>
            <person name="Scheremetjew M."/>
            <person name="Finn R."/>
            <person name="Kale V."/>
            <person name="Holt S."/>
            <person name="Cochrane G."/>
            <person name="Meng A."/>
            <person name="Brown T."/>
            <person name="Cohen L."/>
        </authorList>
    </citation>
    <scope>NUCLEOTIDE SEQUENCE</scope>
    <source>
        <strain evidence="7">CCMP441</strain>
    </source>
</reference>
<dbReference type="PANTHER" id="PTHR12713:SF11">
    <property type="entry name" value="V-TYPE PROTON ATPASE SUBUNIT G"/>
    <property type="match status" value="1"/>
</dbReference>
<evidence type="ECO:0000256" key="3">
    <source>
        <dbReference type="ARBA" id="ARBA00022781"/>
    </source>
</evidence>
<evidence type="ECO:0000256" key="2">
    <source>
        <dbReference type="ARBA" id="ARBA00022448"/>
    </source>
</evidence>
<proteinExistence type="inferred from homology"/>
<evidence type="ECO:0000313" key="7">
    <source>
        <dbReference type="EMBL" id="CAD8756349.1"/>
    </source>
</evidence>
<comment type="function">
    <text evidence="5">Subunit of the V1 complex of vacuolar(H+)-ATPase (V-ATPase), a multisubunit enzyme composed of a peripheral complex (V1) that hydrolyzes ATP and a membrane integral complex (V0) that translocates protons. V-ATPase is responsible for acidifying and maintaining the pH of intracellular compartments and in some cell types, is targeted to the plasma membrane, where it is responsible for acidifying the extracellular environment.</text>
</comment>
<dbReference type="GO" id="GO:0016887">
    <property type="term" value="F:ATP hydrolysis activity"/>
    <property type="evidence" value="ECO:0007669"/>
    <property type="project" value="TreeGrafter"/>
</dbReference>
<protein>
    <recommendedName>
        <fullName evidence="5">V-type proton ATPase subunit G</fullName>
    </recommendedName>
</protein>
<dbReference type="EMBL" id="HBFK01037739">
    <property type="protein sequence ID" value="CAD8756349.1"/>
    <property type="molecule type" value="Transcribed_RNA"/>
</dbReference>
<evidence type="ECO:0000256" key="5">
    <source>
        <dbReference type="RuleBase" id="RU364019"/>
    </source>
</evidence>
<organism evidence="7">
    <name type="scientific">Hemiselmis andersenii</name>
    <name type="common">Cryptophyte alga</name>
    <dbReference type="NCBI Taxonomy" id="464988"/>
    <lineage>
        <taxon>Eukaryota</taxon>
        <taxon>Cryptophyceae</taxon>
        <taxon>Cryptomonadales</taxon>
        <taxon>Hemiselmidaceae</taxon>
        <taxon>Hemiselmis</taxon>
    </lineage>
</organism>
<dbReference type="GO" id="GO:0000221">
    <property type="term" value="C:vacuolar proton-transporting V-type ATPase, V1 domain"/>
    <property type="evidence" value="ECO:0007669"/>
    <property type="project" value="TreeGrafter"/>
</dbReference>
<keyword evidence="2 5" id="KW-0813">Transport</keyword>
<name>A0A7S0U9N1_HEMAN</name>
<dbReference type="GO" id="GO:0046961">
    <property type="term" value="F:proton-transporting ATPase activity, rotational mechanism"/>
    <property type="evidence" value="ECO:0007669"/>
    <property type="project" value="InterPro"/>
</dbReference>
<dbReference type="Pfam" id="PF03179">
    <property type="entry name" value="V-ATPase_G"/>
    <property type="match status" value="1"/>
</dbReference>
<evidence type="ECO:0000256" key="6">
    <source>
        <dbReference type="SAM" id="MobiDB-lite"/>
    </source>
</evidence>
<comment type="similarity">
    <text evidence="1 5">Belongs to the V-ATPase G subunit family.</text>
</comment>
<evidence type="ECO:0000256" key="4">
    <source>
        <dbReference type="ARBA" id="ARBA00023065"/>
    </source>
</evidence>